<protein>
    <recommendedName>
        <fullName evidence="7">TF-B3 domain-containing protein</fullName>
    </recommendedName>
</protein>
<evidence type="ECO:0000256" key="6">
    <source>
        <dbReference type="SAM" id="Phobius"/>
    </source>
</evidence>
<organism evidence="8 9">
    <name type="scientific">Anisodus tanguticus</name>
    <dbReference type="NCBI Taxonomy" id="243964"/>
    <lineage>
        <taxon>Eukaryota</taxon>
        <taxon>Viridiplantae</taxon>
        <taxon>Streptophyta</taxon>
        <taxon>Embryophyta</taxon>
        <taxon>Tracheophyta</taxon>
        <taxon>Spermatophyta</taxon>
        <taxon>Magnoliopsida</taxon>
        <taxon>eudicotyledons</taxon>
        <taxon>Gunneridae</taxon>
        <taxon>Pentapetalae</taxon>
        <taxon>asterids</taxon>
        <taxon>lamiids</taxon>
        <taxon>Solanales</taxon>
        <taxon>Solanaceae</taxon>
        <taxon>Solanoideae</taxon>
        <taxon>Hyoscyameae</taxon>
        <taxon>Anisodus</taxon>
    </lineage>
</organism>
<evidence type="ECO:0000259" key="7">
    <source>
        <dbReference type="PROSITE" id="PS50863"/>
    </source>
</evidence>
<evidence type="ECO:0000313" key="8">
    <source>
        <dbReference type="EMBL" id="KAK4374089.1"/>
    </source>
</evidence>
<dbReference type="EMBL" id="JAVYJV010000003">
    <property type="protein sequence ID" value="KAK4374089.1"/>
    <property type="molecule type" value="Genomic_DNA"/>
</dbReference>
<keyword evidence="6" id="KW-0472">Membrane</keyword>
<dbReference type="Gene3D" id="2.40.330.10">
    <property type="entry name" value="DNA-binding pseudobarrel domain"/>
    <property type="match status" value="2"/>
</dbReference>
<dbReference type="InterPro" id="IPR015300">
    <property type="entry name" value="DNA-bd_pseudobarrel_sf"/>
</dbReference>
<dbReference type="Proteomes" id="UP001291623">
    <property type="component" value="Unassembled WGS sequence"/>
</dbReference>
<reference evidence="8" key="1">
    <citation type="submission" date="2023-12" db="EMBL/GenBank/DDBJ databases">
        <title>Genome assembly of Anisodus tanguticus.</title>
        <authorList>
            <person name="Wang Y.-J."/>
        </authorList>
    </citation>
    <scope>NUCLEOTIDE SEQUENCE</scope>
    <source>
        <strain evidence="8">KB-2021</strain>
        <tissue evidence="8">Leaf</tissue>
    </source>
</reference>
<dbReference type="AlphaFoldDB" id="A0AAE1SQK3"/>
<dbReference type="PANTHER" id="PTHR31674">
    <property type="entry name" value="B3 DOMAIN-CONTAINING PROTEIN REM-LIKE 3-RELATED"/>
    <property type="match status" value="1"/>
</dbReference>
<dbReference type="InterPro" id="IPR003340">
    <property type="entry name" value="B3_DNA-bd"/>
</dbReference>
<proteinExistence type="predicted"/>
<evidence type="ECO:0000256" key="5">
    <source>
        <dbReference type="ARBA" id="ARBA00023242"/>
    </source>
</evidence>
<dbReference type="GO" id="GO:0005634">
    <property type="term" value="C:nucleus"/>
    <property type="evidence" value="ECO:0007669"/>
    <property type="project" value="UniProtKB-SubCell"/>
</dbReference>
<dbReference type="InterPro" id="IPR039218">
    <property type="entry name" value="REM_fam"/>
</dbReference>
<keyword evidence="3" id="KW-0238">DNA-binding</keyword>
<evidence type="ECO:0000256" key="1">
    <source>
        <dbReference type="ARBA" id="ARBA00004123"/>
    </source>
</evidence>
<evidence type="ECO:0000256" key="4">
    <source>
        <dbReference type="ARBA" id="ARBA00023163"/>
    </source>
</evidence>
<comment type="caution">
    <text evidence="8">The sequence shown here is derived from an EMBL/GenBank/DDBJ whole genome shotgun (WGS) entry which is preliminary data.</text>
</comment>
<feature type="domain" description="TF-B3" evidence="7">
    <location>
        <begin position="1"/>
        <end position="82"/>
    </location>
</feature>
<keyword evidence="9" id="KW-1185">Reference proteome</keyword>
<sequence length="240" mass="27615">MQWLPKHFAFANGLINNKKCGLIIIDERQRSWNLVLNSRKTQVYIGDGWRKFIADNCLKEGDRINFEVVTNGETPIWKFHVVTDVETPMRKFQCKFSHLIIFICTSIFVLFMIVMFLLSSFRGYFKAVTDLTLKTSGVITPKSQIAASTSADAKPHFICTIKPYTIINSVLYLPMNYAKSNGLMDKREMILLDEKRRSWSVWLGPMGHHFGIKRGWAQFINANGVQVGDTYKFELSAFLL</sequence>
<dbReference type="PANTHER" id="PTHR31674:SF83">
    <property type="entry name" value="B3 DOMAIN-CONTAINING PROTEIN REM10-LIKE"/>
    <property type="match status" value="1"/>
</dbReference>
<gene>
    <name evidence="8" type="ORF">RND71_004766</name>
</gene>
<feature type="domain" description="TF-B3" evidence="7">
    <location>
        <begin position="156"/>
        <end position="240"/>
    </location>
</feature>
<dbReference type="Pfam" id="PF02362">
    <property type="entry name" value="B3"/>
    <property type="match status" value="2"/>
</dbReference>
<dbReference type="CDD" id="cd10017">
    <property type="entry name" value="B3_DNA"/>
    <property type="match status" value="2"/>
</dbReference>
<comment type="subcellular location">
    <subcellularLocation>
        <location evidence="1">Nucleus</location>
    </subcellularLocation>
</comment>
<keyword evidence="4" id="KW-0804">Transcription</keyword>
<keyword evidence="5" id="KW-0539">Nucleus</keyword>
<accession>A0AAE1SQK3</accession>
<dbReference type="SMART" id="SM01019">
    <property type="entry name" value="B3"/>
    <property type="match status" value="2"/>
</dbReference>
<evidence type="ECO:0000256" key="2">
    <source>
        <dbReference type="ARBA" id="ARBA00023015"/>
    </source>
</evidence>
<evidence type="ECO:0000256" key="3">
    <source>
        <dbReference type="ARBA" id="ARBA00023125"/>
    </source>
</evidence>
<dbReference type="SUPFAM" id="SSF101936">
    <property type="entry name" value="DNA-binding pseudobarrel domain"/>
    <property type="match status" value="2"/>
</dbReference>
<keyword evidence="6" id="KW-1133">Transmembrane helix</keyword>
<keyword evidence="6" id="KW-0812">Transmembrane</keyword>
<keyword evidence="2" id="KW-0805">Transcription regulation</keyword>
<feature type="transmembrane region" description="Helical" evidence="6">
    <location>
        <begin position="99"/>
        <end position="118"/>
    </location>
</feature>
<name>A0AAE1SQK3_9SOLA</name>
<dbReference type="PROSITE" id="PS50863">
    <property type="entry name" value="B3"/>
    <property type="match status" value="2"/>
</dbReference>
<evidence type="ECO:0000313" key="9">
    <source>
        <dbReference type="Proteomes" id="UP001291623"/>
    </source>
</evidence>
<dbReference type="GO" id="GO:0003677">
    <property type="term" value="F:DNA binding"/>
    <property type="evidence" value="ECO:0007669"/>
    <property type="project" value="UniProtKB-KW"/>
</dbReference>